<feature type="region of interest" description="Disordered" evidence="1">
    <location>
        <begin position="179"/>
        <end position="212"/>
    </location>
</feature>
<protein>
    <submittedName>
        <fullName evidence="2">Uncharacterized protein</fullName>
    </submittedName>
</protein>
<evidence type="ECO:0000313" key="3">
    <source>
        <dbReference type="Proteomes" id="UP001446871"/>
    </source>
</evidence>
<dbReference type="Proteomes" id="UP001446871">
    <property type="component" value="Unassembled WGS sequence"/>
</dbReference>
<evidence type="ECO:0000313" key="2">
    <source>
        <dbReference type="EMBL" id="KAK8060160.1"/>
    </source>
</evidence>
<proteinExistence type="predicted"/>
<evidence type="ECO:0000256" key="1">
    <source>
        <dbReference type="SAM" id="MobiDB-lite"/>
    </source>
</evidence>
<feature type="region of interest" description="Disordered" evidence="1">
    <location>
        <begin position="267"/>
        <end position="293"/>
    </location>
</feature>
<gene>
    <name evidence="2" type="ORF">PG996_010090</name>
</gene>
<feature type="compositionally biased region" description="Low complexity" evidence="1">
    <location>
        <begin position="200"/>
        <end position="212"/>
    </location>
</feature>
<name>A0ABR1UMK8_9PEZI</name>
<reference evidence="2 3" key="1">
    <citation type="submission" date="2023-01" db="EMBL/GenBank/DDBJ databases">
        <title>Analysis of 21 Apiospora genomes using comparative genomics revels a genus with tremendous synthesis potential of carbohydrate active enzymes and secondary metabolites.</title>
        <authorList>
            <person name="Sorensen T."/>
        </authorList>
    </citation>
    <scope>NUCLEOTIDE SEQUENCE [LARGE SCALE GENOMIC DNA]</scope>
    <source>
        <strain evidence="2 3">CBS 83171</strain>
    </source>
</reference>
<accession>A0ABR1UMK8</accession>
<comment type="caution">
    <text evidence="2">The sequence shown here is derived from an EMBL/GenBank/DDBJ whole genome shotgun (WGS) entry which is preliminary data.</text>
</comment>
<keyword evidence="3" id="KW-1185">Reference proteome</keyword>
<dbReference type="EMBL" id="JAQQWM010000006">
    <property type="protein sequence ID" value="KAK8060160.1"/>
    <property type="molecule type" value="Genomic_DNA"/>
</dbReference>
<feature type="compositionally biased region" description="Basic and acidic residues" evidence="1">
    <location>
        <begin position="284"/>
        <end position="293"/>
    </location>
</feature>
<organism evidence="2 3">
    <name type="scientific">Apiospora saccharicola</name>
    <dbReference type="NCBI Taxonomy" id="335842"/>
    <lineage>
        <taxon>Eukaryota</taxon>
        <taxon>Fungi</taxon>
        <taxon>Dikarya</taxon>
        <taxon>Ascomycota</taxon>
        <taxon>Pezizomycotina</taxon>
        <taxon>Sordariomycetes</taxon>
        <taxon>Xylariomycetidae</taxon>
        <taxon>Amphisphaeriales</taxon>
        <taxon>Apiosporaceae</taxon>
        <taxon>Apiospora</taxon>
    </lineage>
</organism>
<feature type="compositionally biased region" description="Polar residues" evidence="1">
    <location>
        <begin position="267"/>
        <end position="279"/>
    </location>
</feature>
<sequence length="293" mass="33055">MFDDANQPRVFVVAPRQKEYLRNGDPSNSETAGGSVFRHNGYVKRILAELRTMFPNNNELTLSTIQYSIQEKWESERVRGEDGQDKMVPDRGDSLFDFHRGKLLIRYQPAPKKCAGNTDIVEAEQPKPMWRMWFEANGKLNRLHSIFVMIAQGWTMETETTRHTDIGDRRAEWVPAEHQHLKRDEQSCPVKGADPGSVYSTSASLPATSAPTDIASSTTVTITTPTEPPPPVPKTCNLHLDEYVIDPEHEPIFVAYRLYDGTTSRNTWAISKGTGTKSTLYPHPRLDSPTKSP</sequence>